<name>A0AAV2Z508_9STRA</name>
<organism evidence="3 4">
    <name type="scientific">Lagenidium giganteum</name>
    <dbReference type="NCBI Taxonomy" id="4803"/>
    <lineage>
        <taxon>Eukaryota</taxon>
        <taxon>Sar</taxon>
        <taxon>Stramenopiles</taxon>
        <taxon>Oomycota</taxon>
        <taxon>Peronosporomycetes</taxon>
        <taxon>Pythiales</taxon>
        <taxon>Pythiaceae</taxon>
    </lineage>
</organism>
<proteinExistence type="predicted"/>
<protein>
    <recommendedName>
        <fullName evidence="5">E3 ubiquitin protein ligase</fullName>
    </recommendedName>
</protein>
<accession>A0AAV2Z508</accession>
<evidence type="ECO:0008006" key="5">
    <source>
        <dbReference type="Google" id="ProtNLM"/>
    </source>
</evidence>
<evidence type="ECO:0000256" key="1">
    <source>
        <dbReference type="SAM" id="Coils"/>
    </source>
</evidence>
<evidence type="ECO:0000313" key="3">
    <source>
        <dbReference type="EMBL" id="DBA00522.1"/>
    </source>
</evidence>
<reference evidence="3" key="2">
    <citation type="journal article" date="2023" name="Microbiol Resour">
        <title>Decontamination and Annotation of the Draft Genome Sequence of the Oomycete Lagenidium giganteum ARSEF 373.</title>
        <authorList>
            <person name="Morgan W.R."/>
            <person name="Tartar A."/>
        </authorList>
    </citation>
    <scope>NUCLEOTIDE SEQUENCE</scope>
    <source>
        <strain evidence="3">ARSEF 373</strain>
    </source>
</reference>
<comment type="caution">
    <text evidence="3">The sequence shown here is derived from an EMBL/GenBank/DDBJ whole genome shotgun (WGS) entry which is preliminary data.</text>
</comment>
<keyword evidence="1" id="KW-0175">Coiled coil</keyword>
<dbReference type="AlphaFoldDB" id="A0AAV2Z508"/>
<sequence length="570" mass="64559">MELTTAQVNVLHKKFVELNEEISQSLRQQQEALQANATTTTSKKDVLKLARRALDWREDVSALAKYIDLQLQHSRALRAQEAQALLSTSVESRKLHEDASSKLRSLRSDLRLLQEFRLSYYHTKSQQDPAQSAAFLAVIETETKQLKELLDKSLKKEKSMSASATNSKETQETLVLQLFEARREIMSKLSEDILKDKKQLDAEVGVSESVISARAVAADATDKDVLVSLQELQEEIRERFGHKARAGAAASEANKLAAPLALQQPNGNGSSSSGGQATSASRSTALLDEVNFTMQKLKREVSELKNANAKLLLQNSQLEDEFAHIQTQYDEEKRAHVNEKKVTIPKIQKLEETVVTMAKSLEELKMNVELITNMYKAVSQTLSTHEDEENELKKERDEFAQLLSTEIKKIAALTKENERKDKLVMLAMAARHEMMEQAKYHQKISKDLQESKTFYAHKAKEAEDELAVLKHQIDGAYARLEATDEALGQAKGTISKLHDEMSLCIQSAHVRELEMRNQYDKEMTTLQQRYDKLKRELMEIMSQNMNLDGRLRKMQEKLSRVGSAATEKES</sequence>
<dbReference type="Proteomes" id="UP001146120">
    <property type="component" value="Unassembled WGS sequence"/>
</dbReference>
<evidence type="ECO:0000313" key="4">
    <source>
        <dbReference type="Proteomes" id="UP001146120"/>
    </source>
</evidence>
<reference evidence="3" key="1">
    <citation type="submission" date="2022-11" db="EMBL/GenBank/DDBJ databases">
        <authorList>
            <person name="Morgan W.R."/>
            <person name="Tartar A."/>
        </authorList>
    </citation>
    <scope>NUCLEOTIDE SEQUENCE</scope>
    <source>
        <strain evidence="3">ARSEF 373</strain>
    </source>
</reference>
<feature type="coiled-coil region" evidence="1">
    <location>
        <begin position="287"/>
        <end position="405"/>
    </location>
</feature>
<feature type="region of interest" description="Disordered" evidence="2">
    <location>
        <begin position="262"/>
        <end position="282"/>
    </location>
</feature>
<feature type="compositionally biased region" description="Low complexity" evidence="2">
    <location>
        <begin position="269"/>
        <end position="282"/>
    </location>
</feature>
<keyword evidence="4" id="KW-1185">Reference proteome</keyword>
<gene>
    <name evidence="3" type="ORF">N0F65_006426</name>
</gene>
<dbReference type="EMBL" id="DAKRPA010000062">
    <property type="protein sequence ID" value="DBA00522.1"/>
    <property type="molecule type" value="Genomic_DNA"/>
</dbReference>
<evidence type="ECO:0000256" key="2">
    <source>
        <dbReference type="SAM" id="MobiDB-lite"/>
    </source>
</evidence>
<feature type="coiled-coil region" evidence="1">
    <location>
        <begin position="516"/>
        <end position="557"/>
    </location>
</feature>